<feature type="transmembrane region" description="Helical" evidence="1">
    <location>
        <begin position="93"/>
        <end position="113"/>
    </location>
</feature>
<keyword evidence="1" id="KW-0812">Transmembrane</keyword>
<accession>A0A2P6RWK2</accession>
<organism evidence="2 3">
    <name type="scientific">Rosa chinensis</name>
    <name type="common">China rose</name>
    <dbReference type="NCBI Taxonomy" id="74649"/>
    <lineage>
        <taxon>Eukaryota</taxon>
        <taxon>Viridiplantae</taxon>
        <taxon>Streptophyta</taxon>
        <taxon>Embryophyta</taxon>
        <taxon>Tracheophyta</taxon>
        <taxon>Spermatophyta</taxon>
        <taxon>Magnoliopsida</taxon>
        <taxon>eudicotyledons</taxon>
        <taxon>Gunneridae</taxon>
        <taxon>Pentapetalae</taxon>
        <taxon>rosids</taxon>
        <taxon>fabids</taxon>
        <taxon>Rosales</taxon>
        <taxon>Rosaceae</taxon>
        <taxon>Rosoideae</taxon>
        <taxon>Rosoideae incertae sedis</taxon>
        <taxon>Rosa</taxon>
    </lineage>
</organism>
<comment type="caution">
    <text evidence="2">The sequence shown here is derived from an EMBL/GenBank/DDBJ whole genome shotgun (WGS) entry which is preliminary data.</text>
</comment>
<sequence>MALGKVKELVSSNPVVIFRFSLPLHLLLCVYIYRIVDRFEPIWKFYNKILFRSNKLCPHCVCVKQLFVLKLGVQYKAIELDQESQYPLFSFQIRILIIVIYVYTVYLYMYLLIYV</sequence>
<name>A0A2P6RWK2_ROSCH</name>
<gene>
    <name evidence="2" type="ORF">RchiOBHm_Chr2g0137191</name>
</gene>
<evidence type="ECO:0000256" key="1">
    <source>
        <dbReference type="SAM" id="Phobius"/>
    </source>
</evidence>
<feature type="transmembrane region" description="Helical" evidence="1">
    <location>
        <begin position="16"/>
        <end position="36"/>
    </location>
</feature>
<dbReference type="Proteomes" id="UP000238479">
    <property type="component" value="Chromosome 2"/>
</dbReference>
<dbReference type="AlphaFoldDB" id="A0A2P6RWK2"/>
<evidence type="ECO:0000313" key="2">
    <source>
        <dbReference type="EMBL" id="PRQ50796.1"/>
    </source>
</evidence>
<keyword evidence="1" id="KW-1133">Transmembrane helix</keyword>
<keyword evidence="1" id="KW-0472">Membrane</keyword>
<proteinExistence type="predicted"/>
<dbReference type="EMBL" id="PDCK01000040">
    <property type="protein sequence ID" value="PRQ50796.1"/>
    <property type="molecule type" value="Genomic_DNA"/>
</dbReference>
<evidence type="ECO:0000313" key="3">
    <source>
        <dbReference type="Proteomes" id="UP000238479"/>
    </source>
</evidence>
<dbReference type="Gramene" id="PRQ50796">
    <property type="protein sequence ID" value="PRQ50796"/>
    <property type="gene ID" value="RchiOBHm_Chr2g0137191"/>
</dbReference>
<dbReference type="Gene3D" id="3.40.30.10">
    <property type="entry name" value="Glutaredoxin"/>
    <property type="match status" value="1"/>
</dbReference>
<keyword evidence="3" id="KW-1185">Reference proteome</keyword>
<protein>
    <submittedName>
        <fullName evidence="2">Putative thioredoxin-like protein</fullName>
    </submittedName>
</protein>
<reference evidence="2 3" key="1">
    <citation type="journal article" date="2018" name="Nat. Genet.">
        <title>The Rosa genome provides new insights in the design of modern roses.</title>
        <authorList>
            <person name="Bendahmane M."/>
        </authorList>
    </citation>
    <scope>NUCLEOTIDE SEQUENCE [LARGE SCALE GENOMIC DNA]</scope>
    <source>
        <strain evidence="3">cv. Old Blush</strain>
    </source>
</reference>